<comment type="caution">
    <text evidence="1">The sequence shown here is derived from an EMBL/GenBank/DDBJ whole genome shotgun (WGS) entry which is preliminary data.</text>
</comment>
<dbReference type="EMBL" id="AYYK01000025">
    <property type="protein sequence ID" value="KRM78202.1"/>
    <property type="molecule type" value="Genomic_DNA"/>
</dbReference>
<dbReference type="AlphaFoldDB" id="A0A0R2BGD7"/>
<evidence type="ECO:0000313" key="1">
    <source>
        <dbReference type="EMBL" id="KRM78202.1"/>
    </source>
</evidence>
<name>A0A0R2BGD7_9LACO</name>
<evidence type="ECO:0000313" key="2">
    <source>
        <dbReference type="Proteomes" id="UP000051813"/>
    </source>
</evidence>
<accession>A0A0R2BGD7</accession>
<gene>
    <name evidence="1" type="ORF">FC84_GL001224</name>
</gene>
<organism evidence="1 2">
    <name type="scientific">Lapidilactobacillus dextrinicus DSM 20335</name>
    <dbReference type="NCBI Taxonomy" id="1423738"/>
    <lineage>
        <taxon>Bacteria</taxon>
        <taxon>Bacillati</taxon>
        <taxon>Bacillota</taxon>
        <taxon>Bacilli</taxon>
        <taxon>Lactobacillales</taxon>
        <taxon>Lactobacillaceae</taxon>
        <taxon>Lapidilactobacillus</taxon>
    </lineage>
</organism>
<dbReference type="STRING" id="1423738.FC84_GL001224"/>
<proteinExistence type="predicted"/>
<dbReference type="Proteomes" id="UP000051813">
    <property type="component" value="Unassembled WGS sequence"/>
</dbReference>
<reference evidence="1 2" key="1">
    <citation type="journal article" date="2015" name="Genome Announc.">
        <title>Expanding the biotechnology potential of lactobacilli through comparative genomics of 213 strains and associated genera.</title>
        <authorList>
            <person name="Sun Z."/>
            <person name="Harris H.M."/>
            <person name="McCann A."/>
            <person name="Guo C."/>
            <person name="Argimon S."/>
            <person name="Zhang W."/>
            <person name="Yang X."/>
            <person name="Jeffery I.B."/>
            <person name="Cooney J.C."/>
            <person name="Kagawa T.F."/>
            <person name="Liu W."/>
            <person name="Song Y."/>
            <person name="Salvetti E."/>
            <person name="Wrobel A."/>
            <person name="Rasinkangas P."/>
            <person name="Parkhill J."/>
            <person name="Rea M.C."/>
            <person name="O'Sullivan O."/>
            <person name="Ritari J."/>
            <person name="Douillard F.P."/>
            <person name="Paul Ross R."/>
            <person name="Yang R."/>
            <person name="Briner A.E."/>
            <person name="Felis G.E."/>
            <person name="de Vos W.M."/>
            <person name="Barrangou R."/>
            <person name="Klaenhammer T.R."/>
            <person name="Caufield P.W."/>
            <person name="Cui Y."/>
            <person name="Zhang H."/>
            <person name="O'Toole P.W."/>
        </authorList>
    </citation>
    <scope>NUCLEOTIDE SEQUENCE [LARGE SCALE GENOMIC DNA]</scope>
    <source>
        <strain evidence="1 2">DSM 20335</strain>
    </source>
</reference>
<keyword evidence="2" id="KW-1185">Reference proteome</keyword>
<protein>
    <submittedName>
        <fullName evidence="1">Uncharacterized protein</fullName>
    </submittedName>
</protein>
<dbReference type="PATRIC" id="fig|1423738.3.peg.1240"/>
<sequence>MIFATGGLALGETRTKSWFAWSAKRNASALSLTPSWAPSAPISRTSRARIFSLTIKSLAMGSHLQNVIDDIIINPMQKLRAQKHPQYQFISKLTNVLT</sequence>